<dbReference type="GO" id="GO:0051301">
    <property type="term" value="P:cell division"/>
    <property type="evidence" value="ECO:0007669"/>
    <property type="project" value="UniProtKB-KW"/>
</dbReference>
<comment type="pathway">
    <text evidence="2">Cell wall biogenesis; peptidoglycan biosynthesis.</text>
</comment>
<evidence type="ECO:0000256" key="3">
    <source>
        <dbReference type="ARBA" id="ARBA00022490"/>
    </source>
</evidence>
<dbReference type="InterPro" id="IPR013792">
    <property type="entry name" value="RNA3'P_cycl/enolpyr_Trfase_a/b"/>
</dbReference>
<evidence type="ECO:0000256" key="9">
    <source>
        <dbReference type="ARBA" id="ARBA00023316"/>
    </source>
</evidence>
<dbReference type="Pfam" id="PF00275">
    <property type="entry name" value="EPSP_synthase"/>
    <property type="match status" value="1"/>
</dbReference>
<keyword evidence="6" id="KW-0133">Cell shape</keyword>
<dbReference type="Proteomes" id="UP000236910">
    <property type="component" value="Unassembled WGS sequence"/>
</dbReference>
<feature type="domain" description="Enolpyruvate transferase" evidence="16">
    <location>
        <begin position="25"/>
        <end position="226"/>
    </location>
</feature>
<keyword evidence="4" id="KW-0132">Cell division</keyword>
<comment type="subcellular location">
    <subcellularLocation>
        <location evidence="1">Cytoplasm</location>
    </subcellularLocation>
</comment>
<dbReference type="AlphaFoldDB" id="A0A2J6X7S3"/>
<organism evidence="17 18">
    <name type="scientific">Caldisericum exile</name>
    <dbReference type="NCBI Taxonomy" id="693075"/>
    <lineage>
        <taxon>Bacteria</taxon>
        <taxon>Pseudomonadati</taxon>
        <taxon>Caldisericota/Cryosericota group</taxon>
        <taxon>Caldisericota</taxon>
        <taxon>Caldisericia</taxon>
        <taxon>Caldisericales</taxon>
        <taxon>Caldisericaceae</taxon>
        <taxon>Caldisericum</taxon>
    </lineage>
</organism>
<evidence type="ECO:0000256" key="6">
    <source>
        <dbReference type="ARBA" id="ARBA00022960"/>
    </source>
</evidence>
<evidence type="ECO:0000256" key="12">
    <source>
        <dbReference type="ARBA" id="ARBA00039754"/>
    </source>
</evidence>
<evidence type="ECO:0000256" key="8">
    <source>
        <dbReference type="ARBA" id="ARBA00023306"/>
    </source>
</evidence>
<comment type="catalytic activity">
    <reaction evidence="15">
        <text>phosphoenolpyruvate + UDP-N-acetyl-alpha-D-glucosamine = UDP-N-acetyl-3-O-(1-carboxyvinyl)-alpha-D-glucosamine + phosphate</text>
        <dbReference type="Rhea" id="RHEA:18681"/>
        <dbReference type="ChEBI" id="CHEBI:43474"/>
        <dbReference type="ChEBI" id="CHEBI:57705"/>
        <dbReference type="ChEBI" id="CHEBI:58702"/>
        <dbReference type="ChEBI" id="CHEBI:68483"/>
        <dbReference type="EC" id="2.5.1.7"/>
    </reaction>
</comment>
<dbReference type="EC" id="2.5.1.7" evidence="11"/>
<evidence type="ECO:0000256" key="10">
    <source>
        <dbReference type="ARBA" id="ARBA00038367"/>
    </source>
</evidence>
<name>A0A2J6X7S3_9BACT</name>
<dbReference type="GO" id="GO:0009252">
    <property type="term" value="P:peptidoglycan biosynthetic process"/>
    <property type="evidence" value="ECO:0007669"/>
    <property type="project" value="UniProtKB-KW"/>
</dbReference>
<evidence type="ECO:0000256" key="7">
    <source>
        <dbReference type="ARBA" id="ARBA00022984"/>
    </source>
</evidence>
<evidence type="ECO:0000256" key="11">
    <source>
        <dbReference type="ARBA" id="ARBA00039108"/>
    </source>
</evidence>
<evidence type="ECO:0000256" key="15">
    <source>
        <dbReference type="ARBA" id="ARBA00047527"/>
    </source>
</evidence>
<evidence type="ECO:0000256" key="5">
    <source>
        <dbReference type="ARBA" id="ARBA00022679"/>
    </source>
</evidence>
<protein>
    <recommendedName>
        <fullName evidence="12">UDP-N-acetylglucosamine 1-carboxyvinyltransferase</fullName>
        <ecNumber evidence="11">2.5.1.7</ecNumber>
    </recommendedName>
    <alternativeName>
        <fullName evidence="13">Enoylpyruvate transferase</fullName>
    </alternativeName>
    <alternativeName>
        <fullName evidence="14">UDP-N-acetylglucosamine enolpyruvyl transferase</fullName>
    </alternativeName>
</protein>
<evidence type="ECO:0000256" key="2">
    <source>
        <dbReference type="ARBA" id="ARBA00004752"/>
    </source>
</evidence>
<dbReference type="InterPro" id="IPR050068">
    <property type="entry name" value="MurA_subfamily"/>
</dbReference>
<evidence type="ECO:0000256" key="1">
    <source>
        <dbReference type="ARBA" id="ARBA00004496"/>
    </source>
</evidence>
<reference evidence="17 18" key="1">
    <citation type="submission" date="2018-01" db="EMBL/GenBank/DDBJ databases">
        <title>Metagenomic assembled genomes from two thermal pools in the Uzon Caldera, Kamchatka, Russia.</title>
        <authorList>
            <person name="Wilkins L."/>
            <person name="Ettinger C."/>
        </authorList>
    </citation>
    <scope>NUCLEOTIDE SEQUENCE [LARGE SCALE GENOMIC DNA]</scope>
    <source>
        <strain evidence="17">ARK-10</strain>
    </source>
</reference>
<dbReference type="InterPro" id="IPR001986">
    <property type="entry name" value="Enolpyruvate_Tfrase_dom"/>
</dbReference>
<gene>
    <name evidence="17" type="ORF">C0175_02355</name>
</gene>
<evidence type="ECO:0000256" key="13">
    <source>
        <dbReference type="ARBA" id="ARBA00042443"/>
    </source>
</evidence>
<comment type="caution">
    <text evidence="17">The sequence shown here is derived from an EMBL/GenBank/DDBJ whole genome shotgun (WGS) entry which is preliminary data.</text>
</comment>
<dbReference type="PANTHER" id="PTHR43783">
    <property type="entry name" value="UDP-N-ACETYLGLUCOSAMINE 1-CARBOXYVINYLTRANSFERASE"/>
    <property type="match status" value="1"/>
</dbReference>
<sequence>MSAHVRAYLLEGKIMTNYHRFEDGALAVIAASVLSDGDIEIRNIPDVPSVREMIEFLKGFRNVRLDGDVFYSKGGNLDGEIRYKPVGTGILFLGPLAIRTGHSRISYNPGSSIGPRPIDIHIEGLKQLGIDVKAEGDFIDATFKKAPKEAKIEMRFPSIRETEHLIMTTVLLKGTTVEISNCAREPEMVDLARFLNSMGAKISGIGKEKMIVKGVESLGSTSYSIID</sequence>
<dbReference type="SUPFAM" id="SSF55205">
    <property type="entry name" value="EPT/RTPC-like"/>
    <property type="match status" value="1"/>
</dbReference>
<keyword evidence="7" id="KW-0573">Peptidoglycan synthesis</keyword>
<evidence type="ECO:0000313" key="17">
    <source>
        <dbReference type="EMBL" id="PMP83158.1"/>
    </source>
</evidence>
<evidence type="ECO:0000259" key="16">
    <source>
        <dbReference type="Pfam" id="PF00275"/>
    </source>
</evidence>
<keyword evidence="8" id="KW-0131">Cell cycle</keyword>
<evidence type="ECO:0000256" key="4">
    <source>
        <dbReference type="ARBA" id="ARBA00022618"/>
    </source>
</evidence>
<dbReference type="EMBL" id="PNIX01000133">
    <property type="protein sequence ID" value="PMP83158.1"/>
    <property type="molecule type" value="Genomic_DNA"/>
</dbReference>
<dbReference type="GO" id="GO:0008760">
    <property type="term" value="F:UDP-N-acetylglucosamine 1-carboxyvinyltransferase activity"/>
    <property type="evidence" value="ECO:0007669"/>
    <property type="project" value="UniProtKB-EC"/>
</dbReference>
<keyword evidence="9" id="KW-0961">Cell wall biogenesis/degradation</keyword>
<dbReference type="InterPro" id="IPR036968">
    <property type="entry name" value="Enolpyruvate_Tfrase_sf"/>
</dbReference>
<dbReference type="GO" id="GO:0008360">
    <property type="term" value="P:regulation of cell shape"/>
    <property type="evidence" value="ECO:0007669"/>
    <property type="project" value="UniProtKB-KW"/>
</dbReference>
<dbReference type="Gene3D" id="3.65.10.10">
    <property type="entry name" value="Enolpyruvate transferase domain"/>
    <property type="match status" value="1"/>
</dbReference>
<accession>A0A2J6X7S3</accession>
<comment type="similarity">
    <text evidence="10">Belongs to the EPSP synthase family. MurA subfamily.</text>
</comment>
<dbReference type="PANTHER" id="PTHR43783:SF1">
    <property type="entry name" value="UDP-N-ACETYLGLUCOSAMINE 1-CARBOXYVINYLTRANSFERASE"/>
    <property type="match status" value="1"/>
</dbReference>
<dbReference type="GO" id="GO:0005737">
    <property type="term" value="C:cytoplasm"/>
    <property type="evidence" value="ECO:0007669"/>
    <property type="project" value="UniProtKB-SubCell"/>
</dbReference>
<proteinExistence type="inferred from homology"/>
<keyword evidence="5" id="KW-0808">Transferase</keyword>
<evidence type="ECO:0000256" key="14">
    <source>
        <dbReference type="ARBA" id="ARBA00042842"/>
    </source>
</evidence>
<keyword evidence="3" id="KW-0963">Cytoplasm</keyword>
<dbReference type="GO" id="GO:0071555">
    <property type="term" value="P:cell wall organization"/>
    <property type="evidence" value="ECO:0007669"/>
    <property type="project" value="UniProtKB-KW"/>
</dbReference>
<evidence type="ECO:0000313" key="18">
    <source>
        <dbReference type="Proteomes" id="UP000236910"/>
    </source>
</evidence>